<protein>
    <recommendedName>
        <fullName evidence="6">Transcription antitermination protein NusB</fullName>
    </recommendedName>
    <alternativeName>
        <fullName evidence="6">Antitermination factor NusB</fullName>
    </alternativeName>
</protein>
<keyword evidence="2 6" id="KW-0889">Transcription antitermination</keyword>
<evidence type="ECO:0000256" key="5">
    <source>
        <dbReference type="ARBA" id="ARBA00023163"/>
    </source>
</evidence>
<comment type="function">
    <text evidence="6">Involved in transcription antitermination. Required for transcription of ribosomal RNA (rRNA) genes. Binds specifically to the boxA antiterminator sequence of the ribosomal RNA (rrn) operons.</text>
</comment>
<keyword evidence="5 6" id="KW-0804">Transcription</keyword>
<keyword evidence="4 6" id="KW-0805">Transcription regulation</keyword>
<sequence length="150" mass="16867">MARRKSRILAFQALYAWDAGMKDTDDLLSLQWASAEQLERIGEDGRAFARLIVSGTLSHIEQIDGAIKERLVNWEIERLNKVGLAVLRMSVYSLMFQKDIHPSIIIDEAVDISREYGDEQSYRFINGILGAVKTDLDKGILVVREGSAGQ</sequence>
<dbReference type="Gene3D" id="1.10.940.10">
    <property type="entry name" value="NusB-like"/>
    <property type="match status" value="1"/>
</dbReference>
<comment type="similarity">
    <text evidence="1 6">Belongs to the NusB family.</text>
</comment>
<gene>
    <name evidence="6" type="primary">nusB</name>
    <name evidence="8" type="ORF">HMPREF9193_01922</name>
</gene>
<comment type="caution">
    <text evidence="8">The sequence shown here is derived from an EMBL/GenBank/DDBJ whole genome shotgun (WGS) entry which is preliminary data.</text>
</comment>
<evidence type="ECO:0000256" key="6">
    <source>
        <dbReference type="HAMAP-Rule" id="MF_00073"/>
    </source>
</evidence>
<dbReference type="SUPFAM" id="SSF48013">
    <property type="entry name" value="NusB-like"/>
    <property type="match status" value="1"/>
</dbReference>
<proteinExistence type="inferred from homology"/>
<dbReference type="HAMAP" id="MF_00073">
    <property type="entry name" value="NusB"/>
    <property type="match status" value="1"/>
</dbReference>
<dbReference type="CDD" id="cd00619">
    <property type="entry name" value="Terminator_NusB"/>
    <property type="match status" value="1"/>
</dbReference>
<evidence type="ECO:0000313" key="9">
    <source>
        <dbReference type="Proteomes" id="UP000016649"/>
    </source>
</evidence>
<evidence type="ECO:0000256" key="1">
    <source>
        <dbReference type="ARBA" id="ARBA00005952"/>
    </source>
</evidence>
<keyword evidence="3 6" id="KW-0694">RNA-binding</keyword>
<evidence type="ECO:0000313" key="8">
    <source>
        <dbReference type="EMBL" id="ERJ91791.1"/>
    </source>
</evidence>
<feature type="domain" description="NusB/RsmB/TIM44" evidence="7">
    <location>
        <begin position="4"/>
        <end position="132"/>
    </location>
</feature>
<dbReference type="PANTHER" id="PTHR11078:SF3">
    <property type="entry name" value="ANTITERMINATION NUSB DOMAIN-CONTAINING PROTEIN"/>
    <property type="match status" value="1"/>
</dbReference>
<dbReference type="InterPro" id="IPR006027">
    <property type="entry name" value="NusB_RsmB_TIM44"/>
</dbReference>
<dbReference type="InterPro" id="IPR011605">
    <property type="entry name" value="NusB_fam"/>
</dbReference>
<evidence type="ECO:0000259" key="7">
    <source>
        <dbReference type="Pfam" id="PF01029"/>
    </source>
</evidence>
<dbReference type="EMBL" id="AWVH01000041">
    <property type="protein sequence ID" value="ERJ91791.1"/>
    <property type="molecule type" value="Genomic_DNA"/>
</dbReference>
<dbReference type="PANTHER" id="PTHR11078">
    <property type="entry name" value="N UTILIZATION SUBSTANCE PROTEIN B-RELATED"/>
    <property type="match status" value="1"/>
</dbReference>
<dbReference type="InterPro" id="IPR035926">
    <property type="entry name" value="NusB-like_sf"/>
</dbReference>
<evidence type="ECO:0000256" key="2">
    <source>
        <dbReference type="ARBA" id="ARBA00022814"/>
    </source>
</evidence>
<dbReference type="Proteomes" id="UP000016649">
    <property type="component" value="Unassembled WGS sequence"/>
</dbReference>
<evidence type="ECO:0000256" key="3">
    <source>
        <dbReference type="ARBA" id="ARBA00022884"/>
    </source>
</evidence>
<organism evidence="8 9">
    <name type="scientific">Treponema lecithinolyticum ATCC 700332</name>
    <dbReference type="NCBI Taxonomy" id="1321815"/>
    <lineage>
        <taxon>Bacteria</taxon>
        <taxon>Pseudomonadati</taxon>
        <taxon>Spirochaetota</taxon>
        <taxon>Spirochaetia</taxon>
        <taxon>Spirochaetales</taxon>
        <taxon>Treponemataceae</taxon>
        <taxon>Treponema</taxon>
    </lineage>
</organism>
<dbReference type="Pfam" id="PF01029">
    <property type="entry name" value="NusB"/>
    <property type="match status" value="1"/>
</dbReference>
<evidence type="ECO:0000256" key="4">
    <source>
        <dbReference type="ARBA" id="ARBA00023015"/>
    </source>
</evidence>
<accession>A0ABN0NWV5</accession>
<keyword evidence="9" id="KW-1185">Reference proteome</keyword>
<dbReference type="RefSeq" id="WP_021688136.1">
    <property type="nucleotide sequence ID" value="NZ_KI260571.1"/>
</dbReference>
<reference evidence="8 9" key="1">
    <citation type="submission" date="2013-08" db="EMBL/GenBank/DDBJ databases">
        <authorList>
            <person name="Weinstock G."/>
            <person name="Sodergren E."/>
            <person name="Wylie T."/>
            <person name="Fulton L."/>
            <person name="Fulton R."/>
            <person name="Fronick C."/>
            <person name="O'Laughlin M."/>
            <person name="Godfrey J."/>
            <person name="Miner T."/>
            <person name="Herter B."/>
            <person name="Appelbaum E."/>
            <person name="Cordes M."/>
            <person name="Lek S."/>
            <person name="Wollam A."/>
            <person name="Pepin K.H."/>
            <person name="Palsikar V.B."/>
            <person name="Mitreva M."/>
            <person name="Wilson R.K."/>
        </authorList>
    </citation>
    <scope>NUCLEOTIDE SEQUENCE [LARGE SCALE GENOMIC DNA]</scope>
    <source>
        <strain evidence="8 9">ATCC 700332</strain>
    </source>
</reference>
<dbReference type="NCBIfam" id="TIGR01951">
    <property type="entry name" value="nusB"/>
    <property type="match status" value="1"/>
</dbReference>
<name>A0ABN0NWV5_TRELE</name>